<dbReference type="SUPFAM" id="SSF47413">
    <property type="entry name" value="lambda repressor-like DNA-binding domains"/>
    <property type="match status" value="1"/>
</dbReference>
<gene>
    <name evidence="3" type="ORF">PaecuDRAFT_3032</name>
</gene>
<dbReference type="AlphaFoldDB" id="E0IBJ3"/>
<dbReference type="PROSITE" id="PS50943">
    <property type="entry name" value="HTH_CROC1"/>
    <property type="match status" value="1"/>
</dbReference>
<reference evidence="3 4" key="1">
    <citation type="submission" date="2010-07" db="EMBL/GenBank/DDBJ databases">
        <title>The draft genome of Paenibacillus curdlanolyticus YK9.</title>
        <authorList>
            <consortium name="US DOE Joint Genome Institute (JGI-PGF)"/>
            <person name="Lucas S."/>
            <person name="Copeland A."/>
            <person name="Lapidus A."/>
            <person name="Cheng J.-F."/>
            <person name="Bruce D."/>
            <person name="Goodwin L."/>
            <person name="Pitluck S."/>
            <person name="Land M.L."/>
            <person name="Hauser L."/>
            <person name="Chang Y.-J."/>
            <person name="Jeffries C."/>
            <person name="Anderson I.J."/>
            <person name="Johnson E."/>
            <person name="Loganathan U."/>
            <person name="Mulhopadhyay B."/>
            <person name="Kyrpides N."/>
            <person name="Woyke T.J."/>
        </authorList>
    </citation>
    <scope>NUCLEOTIDE SEQUENCE [LARGE SCALE GENOMIC DNA]</scope>
    <source>
        <strain evidence="3 4">YK9</strain>
    </source>
</reference>
<feature type="domain" description="HTH cro/C1-type" evidence="2">
    <location>
        <begin position="7"/>
        <end position="61"/>
    </location>
</feature>
<name>E0IBJ3_9BACL</name>
<keyword evidence="4" id="KW-1185">Reference proteome</keyword>
<evidence type="ECO:0000259" key="2">
    <source>
        <dbReference type="PROSITE" id="PS50943"/>
    </source>
</evidence>
<dbReference type="Proteomes" id="UP000005387">
    <property type="component" value="Unassembled WGS sequence"/>
</dbReference>
<dbReference type="SMART" id="SM00530">
    <property type="entry name" value="HTH_XRE"/>
    <property type="match status" value="1"/>
</dbReference>
<dbReference type="Gene3D" id="1.10.260.40">
    <property type="entry name" value="lambda repressor-like DNA-binding domains"/>
    <property type="match status" value="1"/>
</dbReference>
<evidence type="ECO:0000313" key="4">
    <source>
        <dbReference type="Proteomes" id="UP000005387"/>
    </source>
</evidence>
<accession>E0IBJ3</accession>
<dbReference type="STRING" id="717606.PaecuDRAFT_3032"/>
<dbReference type="InterPro" id="IPR010982">
    <property type="entry name" value="Lambda_DNA-bd_dom_sf"/>
</dbReference>
<organism evidence="3 4">
    <name type="scientific">Paenibacillus curdlanolyticus YK9</name>
    <dbReference type="NCBI Taxonomy" id="717606"/>
    <lineage>
        <taxon>Bacteria</taxon>
        <taxon>Bacillati</taxon>
        <taxon>Bacillota</taxon>
        <taxon>Bacilli</taxon>
        <taxon>Bacillales</taxon>
        <taxon>Paenibacillaceae</taxon>
        <taxon>Paenibacillus</taxon>
    </lineage>
</organism>
<dbReference type="RefSeq" id="WP_006039020.1">
    <property type="nucleotide sequence ID" value="NZ_AEDD01000008.1"/>
</dbReference>
<dbReference type="InterPro" id="IPR001387">
    <property type="entry name" value="Cro/C1-type_HTH"/>
</dbReference>
<dbReference type="GO" id="GO:0003677">
    <property type="term" value="F:DNA binding"/>
    <property type="evidence" value="ECO:0007669"/>
    <property type="project" value="UniProtKB-KW"/>
</dbReference>
<sequence>MTFGERLKELREQRNMTQQDVAIAVNKSRTDIAGYETKGTSPNIETVRRLADLFKVSIDYMFGRTNDPYQLFTREEDMSPEQKNVIYRIAELIKNDLTKTDLISAIDFFEFLNQRNLQRKK</sequence>
<dbReference type="Pfam" id="PF01381">
    <property type="entry name" value="HTH_3"/>
    <property type="match status" value="1"/>
</dbReference>
<keyword evidence="1" id="KW-0238">DNA-binding</keyword>
<evidence type="ECO:0000256" key="1">
    <source>
        <dbReference type="ARBA" id="ARBA00023125"/>
    </source>
</evidence>
<dbReference type="EMBL" id="AEDD01000008">
    <property type="protein sequence ID" value="EFM10073.1"/>
    <property type="molecule type" value="Genomic_DNA"/>
</dbReference>
<evidence type="ECO:0000313" key="3">
    <source>
        <dbReference type="EMBL" id="EFM10073.1"/>
    </source>
</evidence>
<proteinExistence type="predicted"/>
<dbReference type="eggNOG" id="COG1396">
    <property type="taxonomic scope" value="Bacteria"/>
</dbReference>
<protein>
    <submittedName>
        <fullName evidence="3">Transcriptional regulator, XRE family</fullName>
    </submittedName>
</protein>
<dbReference type="PANTHER" id="PTHR46558">
    <property type="entry name" value="TRACRIPTIONAL REGULATORY PROTEIN-RELATED-RELATED"/>
    <property type="match status" value="1"/>
</dbReference>
<dbReference type="CDD" id="cd00093">
    <property type="entry name" value="HTH_XRE"/>
    <property type="match status" value="1"/>
</dbReference>
<dbReference type="OrthoDB" id="8115576at2"/>
<dbReference type="PANTHER" id="PTHR46558:SF11">
    <property type="entry name" value="HTH-TYPE TRANSCRIPTIONAL REGULATOR XRE"/>
    <property type="match status" value="1"/>
</dbReference>